<dbReference type="Pfam" id="PF00437">
    <property type="entry name" value="T2SSE"/>
    <property type="match status" value="1"/>
</dbReference>
<dbReference type="Gene3D" id="3.40.50.300">
    <property type="entry name" value="P-loop containing nucleotide triphosphate hydrolases"/>
    <property type="match status" value="1"/>
</dbReference>
<evidence type="ECO:0000259" key="2">
    <source>
        <dbReference type="PROSITE" id="PS00662"/>
    </source>
</evidence>
<evidence type="ECO:0000313" key="3">
    <source>
        <dbReference type="EMBL" id="BBB33166.1"/>
    </source>
</evidence>
<dbReference type="NCBIfam" id="TIGR01420">
    <property type="entry name" value="pilT_fam"/>
    <property type="match status" value="1"/>
</dbReference>
<dbReference type="PANTHER" id="PTHR30486">
    <property type="entry name" value="TWITCHING MOTILITY PROTEIN PILT"/>
    <property type="match status" value="1"/>
</dbReference>
<gene>
    <name evidence="3" type="ORF">TTHT_1692</name>
</gene>
<sequence length="377" mass="42072">MDITLSQLLKKMVESGGTDLHITTNSPPQIRKDGKLIPLKMPPLTPAETKKLIYAIMTDAQKQKFEQDLEVDFSFGIKKLARFRANVFHQRGAVAGAFRLIPYEIRGFRELGIPMVVEKLCELPRGLVLVTGPTGSGKSTTLAAMIDKVNRERNAHIITIEDPVEYLHSHKKCIVNQREVNTDTKSFSRALRAALRQDPDVVLIGEMRDLETVETALKIAETGHLTFATLHTNSAVQTINRIIDIFPAHQQQQIRTQLSFVLEGVICQTLLPKASGRGRVLALEILIPNAAVRNLIREDKIHQIYATMQTGQMKHGMQTFNQSLASLFLQGLITKEVALAASSNKDELIDMINRGVGTVIEQPTQPTTKRNPKIKYT</sequence>
<dbReference type="PROSITE" id="PS00662">
    <property type="entry name" value="T2SP_E"/>
    <property type="match status" value="1"/>
</dbReference>
<organism evidence="3 4">
    <name type="scientific">Thermotomaculum hydrothermale</name>
    <dbReference type="NCBI Taxonomy" id="981385"/>
    <lineage>
        <taxon>Bacteria</taxon>
        <taxon>Pseudomonadati</taxon>
        <taxon>Acidobacteriota</taxon>
        <taxon>Holophagae</taxon>
        <taxon>Thermotomaculales</taxon>
        <taxon>Thermotomaculaceae</taxon>
        <taxon>Thermotomaculum</taxon>
    </lineage>
</organism>
<dbReference type="AlphaFoldDB" id="A0A7R6SZ13"/>
<dbReference type="Proteomes" id="UP000595564">
    <property type="component" value="Chromosome"/>
</dbReference>
<dbReference type="InterPro" id="IPR001482">
    <property type="entry name" value="T2SS/T4SS_dom"/>
</dbReference>
<dbReference type="SUPFAM" id="SSF52540">
    <property type="entry name" value="P-loop containing nucleoside triphosphate hydrolases"/>
    <property type="match status" value="1"/>
</dbReference>
<dbReference type="InterPro" id="IPR027417">
    <property type="entry name" value="P-loop_NTPase"/>
</dbReference>
<dbReference type="RefSeq" id="WP_201327471.1">
    <property type="nucleotide sequence ID" value="NZ_AP017470.1"/>
</dbReference>
<dbReference type="GO" id="GO:0005524">
    <property type="term" value="F:ATP binding"/>
    <property type="evidence" value="ECO:0007669"/>
    <property type="project" value="InterPro"/>
</dbReference>
<proteinExistence type="inferred from homology"/>
<dbReference type="KEGG" id="thyd:TTHT_1692"/>
<comment type="similarity">
    <text evidence="1">Belongs to the GSP E family.</text>
</comment>
<accession>A0A7R6SZ13</accession>
<feature type="domain" description="Bacterial type II secretion system protein E" evidence="2">
    <location>
        <begin position="195"/>
        <end position="209"/>
    </location>
</feature>
<evidence type="ECO:0000313" key="4">
    <source>
        <dbReference type="Proteomes" id="UP000595564"/>
    </source>
</evidence>
<dbReference type="PANTHER" id="PTHR30486:SF16">
    <property type="entry name" value="TWITCHING MOTILITY PROTEIN PILT"/>
    <property type="match status" value="1"/>
</dbReference>
<dbReference type="InterPro" id="IPR050921">
    <property type="entry name" value="T4SS_GSP_E_ATPase"/>
</dbReference>
<dbReference type="GO" id="GO:0016887">
    <property type="term" value="F:ATP hydrolysis activity"/>
    <property type="evidence" value="ECO:0007669"/>
    <property type="project" value="InterPro"/>
</dbReference>
<keyword evidence="4" id="KW-1185">Reference proteome</keyword>
<dbReference type="CDD" id="cd01131">
    <property type="entry name" value="PilT"/>
    <property type="match status" value="1"/>
</dbReference>
<protein>
    <submittedName>
        <fullName evidence="3">Twitching motility protein PilT</fullName>
    </submittedName>
</protein>
<dbReference type="InterPro" id="IPR006321">
    <property type="entry name" value="PilT/PilU"/>
</dbReference>
<dbReference type="EMBL" id="AP017470">
    <property type="protein sequence ID" value="BBB33166.1"/>
    <property type="molecule type" value="Genomic_DNA"/>
</dbReference>
<evidence type="ECO:0000256" key="1">
    <source>
        <dbReference type="ARBA" id="ARBA00006611"/>
    </source>
</evidence>
<reference evidence="3 4" key="1">
    <citation type="journal article" date="2012" name="Extremophiles">
        <title>Thermotomaculum hydrothermale gen. nov., sp. nov., a novel heterotrophic thermophile within the phylum Acidobacteria from a deep-sea hydrothermal vent chimney in the Southern Okinawa Trough.</title>
        <authorList>
            <person name="Izumi H."/>
            <person name="Nunoura T."/>
            <person name="Miyazaki M."/>
            <person name="Mino S."/>
            <person name="Toki T."/>
            <person name="Takai K."/>
            <person name="Sako Y."/>
            <person name="Sawabe T."/>
            <person name="Nakagawa S."/>
        </authorList>
    </citation>
    <scope>NUCLEOTIDE SEQUENCE [LARGE SCALE GENOMIC DNA]</scope>
    <source>
        <strain evidence="3 4">AC55</strain>
    </source>
</reference>
<dbReference type="InterPro" id="IPR003593">
    <property type="entry name" value="AAA+_ATPase"/>
</dbReference>
<dbReference type="SMART" id="SM00382">
    <property type="entry name" value="AAA"/>
    <property type="match status" value="1"/>
</dbReference>
<dbReference type="Gene3D" id="3.30.450.90">
    <property type="match status" value="1"/>
</dbReference>
<name>A0A7R6SZ13_9BACT</name>